<dbReference type="KEGG" id="sscz:RN70_09110"/>
<evidence type="ECO:0000313" key="4">
    <source>
        <dbReference type="EMBL" id="SUM89675.1"/>
    </source>
</evidence>
<evidence type="ECO:0000313" key="6">
    <source>
        <dbReference type="Proteomes" id="UP000572988"/>
    </source>
</evidence>
<dbReference type="GeneID" id="72414874"/>
<dbReference type="InterPro" id="IPR027393">
    <property type="entry name" value="Virus_scaffolding_prot_C"/>
</dbReference>
<dbReference type="Pfam" id="PF08858">
    <property type="entry name" value="IDEAL"/>
    <property type="match status" value="1"/>
</dbReference>
<dbReference type="Proteomes" id="UP000264146">
    <property type="component" value="Chromosome"/>
</dbReference>
<evidence type="ECO:0000313" key="2">
    <source>
        <dbReference type="EMBL" id="CAD7360245.1"/>
    </source>
</evidence>
<organism evidence="4">
    <name type="scientific">Staphylococcus schleiferi</name>
    <dbReference type="NCBI Taxonomy" id="1295"/>
    <lineage>
        <taxon>Bacteria</taxon>
        <taxon>Bacillati</taxon>
        <taxon>Bacillota</taxon>
        <taxon>Bacilli</taxon>
        <taxon>Bacillales</taxon>
        <taxon>Staphylococcaceae</taxon>
        <taxon>Staphylococcus</taxon>
    </lineage>
</organism>
<name>A0A7Z7QQT7_STASC</name>
<feature type="domain" description="IDEAL" evidence="1">
    <location>
        <begin position="27"/>
        <end position="63"/>
    </location>
</feature>
<dbReference type="Gene3D" id="4.10.810.10">
    <property type="entry name" value="Virus Scaffolding Protein, Chain A"/>
    <property type="match status" value="1"/>
</dbReference>
<sequence>MENQTDVKRHFIVNSVHTINQLGVELVIEEALKNQRKRELQQLIDAALIDRNEQAFNMYTQEYLKLEEVNVE</sequence>
<keyword evidence="6" id="KW-1185">Reference proteome</keyword>
<reference evidence="4" key="2">
    <citation type="submission" date="2018-06" db="EMBL/GenBank/DDBJ databases">
        <authorList>
            <consortium name="Pathogen Informatics"/>
            <person name="Doyle S."/>
        </authorList>
    </citation>
    <scope>NUCLEOTIDE SEQUENCE [LARGE SCALE GENOMIC DNA]</scope>
    <source>
        <strain evidence="4">NCTC12218</strain>
    </source>
</reference>
<accession>A0A7Z7QQT7</accession>
<dbReference type="AlphaFoldDB" id="A0A7Z7QQT7"/>
<dbReference type="KEGG" id="ssch:LH95_08630"/>
<dbReference type="EMBL" id="UHEF01000001">
    <property type="protein sequence ID" value="SUM89675.1"/>
    <property type="molecule type" value="Genomic_DNA"/>
</dbReference>
<dbReference type="RefSeq" id="WP_016424689.1">
    <property type="nucleotide sequence ID" value="NZ_CABKRV010000001.1"/>
</dbReference>
<protein>
    <submittedName>
        <fullName evidence="3">IDEAL domain-containing protein</fullName>
    </submittedName>
    <submittedName>
        <fullName evidence="4">Uncharacterized conserved protein</fullName>
    </submittedName>
</protein>
<reference evidence="3 6" key="1">
    <citation type="submission" date="2018-01" db="EMBL/GenBank/DDBJ databases">
        <title>Complete genome sequence of Staphylococcus Scheliferi isolated from human.</title>
        <authorList>
            <person name="Abouelkhair M.A."/>
            <person name="Bemis D.A."/>
            <person name="Kania S.A."/>
        </authorList>
    </citation>
    <scope>NUCLEOTIDE SEQUENCE [LARGE SCALE GENOMIC DNA]</scope>
    <source>
        <strain evidence="3 6">ATCC 43808</strain>
    </source>
</reference>
<dbReference type="EMBL" id="POVK01000050">
    <property type="protein sequence ID" value="NHA35025.1"/>
    <property type="molecule type" value="Genomic_DNA"/>
</dbReference>
<dbReference type="Proteomes" id="UP000572988">
    <property type="component" value="Unassembled WGS sequence"/>
</dbReference>
<dbReference type="InterPro" id="IPR014957">
    <property type="entry name" value="IDEAL_dom"/>
</dbReference>
<dbReference type="EMBL" id="LR962863">
    <property type="protein sequence ID" value="CAD7360245.1"/>
    <property type="molecule type" value="Genomic_DNA"/>
</dbReference>
<proteinExistence type="predicted"/>
<reference evidence="2 5" key="3">
    <citation type="submission" date="2020-11" db="EMBL/GenBank/DDBJ databases">
        <authorList>
            <consortium name="Pathogen Informatics"/>
        </authorList>
    </citation>
    <scope>NUCLEOTIDE SEQUENCE [LARGE SCALE GENOMIC DNA]</scope>
    <source>
        <strain evidence="2 5">NCTC12218</strain>
    </source>
</reference>
<gene>
    <name evidence="3" type="ORF">C1O36_11175</name>
    <name evidence="4" type="ORF">NCTC12218_01914</name>
</gene>
<evidence type="ECO:0000259" key="1">
    <source>
        <dbReference type="SMART" id="SM00914"/>
    </source>
</evidence>
<evidence type="ECO:0000313" key="3">
    <source>
        <dbReference type="EMBL" id="NHA35025.1"/>
    </source>
</evidence>
<dbReference type="SMART" id="SM00914">
    <property type="entry name" value="IDEAL"/>
    <property type="match status" value="1"/>
</dbReference>
<evidence type="ECO:0000313" key="5">
    <source>
        <dbReference type="Proteomes" id="UP000264146"/>
    </source>
</evidence>